<name>A0A0A9E2K4_ARUDO</name>
<feature type="signal peptide" evidence="2">
    <location>
        <begin position="1"/>
        <end position="22"/>
    </location>
</feature>
<feature type="compositionally biased region" description="Low complexity" evidence="1">
    <location>
        <begin position="69"/>
        <end position="86"/>
    </location>
</feature>
<feature type="chain" id="PRO_5002045209" evidence="2">
    <location>
        <begin position="23"/>
        <end position="126"/>
    </location>
</feature>
<sequence length="126" mass="13667">MEFISFVPLSSLVAWWPQLVVACSPGRRLAGRYVTPFDAKPRHPRICVAHACPGPLPCRLRGPPTVHLLRPLRSSTSPDLSPSSSPRAPPSAPTVPSRPDRAALLGLRLELLHLAAFPTSRLRSSP</sequence>
<evidence type="ECO:0000313" key="3">
    <source>
        <dbReference type="EMBL" id="JAD93263.1"/>
    </source>
</evidence>
<keyword evidence="2" id="KW-0732">Signal</keyword>
<organism evidence="3">
    <name type="scientific">Arundo donax</name>
    <name type="common">Giant reed</name>
    <name type="synonym">Donax arundinaceus</name>
    <dbReference type="NCBI Taxonomy" id="35708"/>
    <lineage>
        <taxon>Eukaryota</taxon>
        <taxon>Viridiplantae</taxon>
        <taxon>Streptophyta</taxon>
        <taxon>Embryophyta</taxon>
        <taxon>Tracheophyta</taxon>
        <taxon>Spermatophyta</taxon>
        <taxon>Magnoliopsida</taxon>
        <taxon>Liliopsida</taxon>
        <taxon>Poales</taxon>
        <taxon>Poaceae</taxon>
        <taxon>PACMAD clade</taxon>
        <taxon>Arundinoideae</taxon>
        <taxon>Arundineae</taxon>
        <taxon>Arundo</taxon>
    </lineage>
</organism>
<protein>
    <submittedName>
        <fullName evidence="3">Uncharacterized protein</fullName>
    </submittedName>
</protein>
<reference evidence="3" key="1">
    <citation type="submission" date="2014-09" db="EMBL/GenBank/DDBJ databases">
        <authorList>
            <person name="Magalhaes I.L.F."/>
            <person name="Oliveira U."/>
            <person name="Santos F.R."/>
            <person name="Vidigal T.H.D.A."/>
            <person name="Brescovit A.D."/>
            <person name="Santos A.J."/>
        </authorList>
    </citation>
    <scope>NUCLEOTIDE SEQUENCE</scope>
    <source>
        <tissue evidence="3">Shoot tissue taken approximately 20 cm above the soil surface</tissue>
    </source>
</reference>
<proteinExistence type="predicted"/>
<dbReference type="AlphaFoldDB" id="A0A0A9E2K4"/>
<dbReference type="EMBL" id="GBRH01204632">
    <property type="protein sequence ID" value="JAD93263.1"/>
    <property type="molecule type" value="Transcribed_RNA"/>
</dbReference>
<reference evidence="3" key="2">
    <citation type="journal article" date="2015" name="Data Brief">
        <title>Shoot transcriptome of the giant reed, Arundo donax.</title>
        <authorList>
            <person name="Barrero R.A."/>
            <person name="Guerrero F.D."/>
            <person name="Moolhuijzen P."/>
            <person name="Goolsby J.A."/>
            <person name="Tidwell J."/>
            <person name="Bellgard S.E."/>
            <person name="Bellgard M.I."/>
        </authorList>
    </citation>
    <scope>NUCLEOTIDE SEQUENCE</scope>
    <source>
        <tissue evidence="3">Shoot tissue taken approximately 20 cm above the soil surface</tissue>
    </source>
</reference>
<evidence type="ECO:0000256" key="1">
    <source>
        <dbReference type="SAM" id="MobiDB-lite"/>
    </source>
</evidence>
<accession>A0A0A9E2K4</accession>
<evidence type="ECO:0000256" key="2">
    <source>
        <dbReference type="SAM" id="SignalP"/>
    </source>
</evidence>
<feature type="region of interest" description="Disordered" evidence="1">
    <location>
        <begin position="69"/>
        <end position="99"/>
    </location>
</feature>